<dbReference type="Proteomes" id="UP000799750">
    <property type="component" value="Unassembled WGS sequence"/>
</dbReference>
<name>A0A6A6R6L7_9PEZI</name>
<proteinExistence type="predicted"/>
<organism evidence="1 2">
    <name type="scientific">Lophium mytilinum</name>
    <dbReference type="NCBI Taxonomy" id="390894"/>
    <lineage>
        <taxon>Eukaryota</taxon>
        <taxon>Fungi</taxon>
        <taxon>Dikarya</taxon>
        <taxon>Ascomycota</taxon>
        <taxon>Pezizomycotina</taxon>
        <taxon>Dothideomycetes</taxon>
        <taxon>Pleosporomycetidae</taxon>
        <taxon>Mytilinidiales</taxon>
        <taxon>Mytilinidiaceae</taxon>
        <taxon>Lophium</taxon>
    </lineage>
</organism>
<gene>
    <name evidence="1" type="ORF">BU16DRAFT_246175</name>
</gene>
<reference evidence="1" key="1">
    <citation type="journal article" date="2020" name="Stud. Mycol.">
        <title>101 Dothideomycetes genomes: a test case for predicting lifestyles and emergence of pathogens.</title>
        <authorList>
            <person name="Haridas S."/>
            <person name="Albert R."/>
            <person name="Binder M."/>
            <person name="Bloem J."/>
            <person name="Labutti K."/>
            <person name="Salamov A."/>
            <person name="Andreopoulos B."/>
            <person name="Baker S."/>
            <person name="Barry K."/>
            <person name="Bills G."/>
            <person name="Bluhm B."/>
            <person name="Cannon C."/>
            <person name="Castanera R."/>
            <person name="Culley D."/>
            <person name="Daum C."/>
            <person name="Ezra D."/>
            <person name="Gonzalez J."/>
            <person name="Henrissat B."/>
            <person name="Kuo A."/>
            <person name="Liang C."/>
            <person name="Lipzen A."/>
            <person name="Lutzoni F."/>
            <person name="Magnuson J."/>
            <person name="Mondo S."/>
            <person name="Nolan M."/>
            <person name="Ohm R."/>
            <person name="Pangilinan J."/>
            <person name="Park H.-J."/>
            <person name="Ramirez L."/>
            <person name="Alfaro M."/>
            <person name="Sun H."/>
            <person name="Tritt A."/>
            <person name="Yoshinaga Y."/>
            <person name="Zwiers L.-H."/>
            <person name="Turgeon B."/>
            <person name="Goodwin S."/>
            <person name="Spatafora J."/>
            <person name="Crous P."/>
            <person name="Grigoriev I."/>
        </authorList>
    </citation>
    <scope>NUCLEOTIDE SEQUENCE</scope>
    <source>
        <strain evidence="1">CBS 269.34</strain>
    </source>
</reference>
<dbReference type="EMBL" id="MU004183">
    <property type="protein sequence ID" value="KAF2500408.1"/>
    <property type="molecule type" value="Genomic_DNA"/>
</dbReference>
<keyword evidence="2" id="KW-1185">Reference proteome</keyword>
<dbReference type="OrthoDB" id="4387771at2759"/>
<evidence type="ECO:0000313" key="2">
    <source>
        <dbReference type="Proteomes" id="UP000799750"/>
    </source>
</evidence>
<sequence length="141" mass="15803">MARWTVKKAMDGLASSYNLVQRFLGASVPGRRIVPPQNKVSDENSQVRLDVGEKIDGRYLIIKLQANRQATASVLLKFIKKYGTHGDLAVGKFDTKAEDLEAEVERVCKDMLEQAEKKLCYTQLTYSTYLRDGDVGVPPTH</sequence>
<evidence type="ECO:0000313" key="1">
    <source>
        <dbReference type="EMBL" id="KAF2500408.1"/>
    </source>
</evidence>
<dbReference type="AlphaFoldDB" id="A0A6A6R6L7"/>
<accession>A0A6A6R6L7</accession>
<protein>
    <submittedName>
        <fullName evidence="1">Uncharacterized protein</fullName>
    </submittedName>
</protein>